<keyword evidence="2" id="KW-0805">Transcription regulation</keyword>
<evidence type="ECO:0000256" key="4">
    <source>
        <dbReference type="ARBA" id="ARBA00023231"/>
    </source>
</evidence>
<dbReference type="SUPFAM" id="SSF54913">
    <property type="entry name" value="GlnB-like"/>
    <property type="match status" value="1"/>
</dbReference>
<evidence type="ECO:0000256" key="1">
    <source>
        <dbReference type="ARBA" id="ARBA00002440"/>
    </source>
</evidence>
<evidence type="ECO:0000256" key="5">
    <source>
        <dbReference type="RuleBase" id="RU003936"/>
    </source>
</evidence>
<dbReference type="Gene3D" id="3.30.70.120">
    <property type="match status" value="1"/>
</dbReference>
<sequence length="105" mass="11519">MKMIRAIVRPEKVEEVVDSLADGGFVALTKLDVFGRGKQKGIQIGPTKYDELPKVMLMLVVADDDVETVIDTIQESARTGSFGDGKIFLTEVEEAYTIRTGEKGI</sequence>
<protein>
    <submittedName>
        <fullName evidence="7">Nitrogen fixation nifHD region glnB-like protein 1</fullName>
    </submittedName>
</protein>
<comment type="function">
    <text evidence="1">Could be involved in the regulation of nitrogen fixation.</text>
</comment>
<dbReference type="InterPro" id="IPR015867">
    <property type="entry name" value="N-reg_PII/ATP_PRibTrfase_C"/>
</dbReference>
<organism evidence="7">
    <name type="scientific">Candidatus Methanophaga sp. ANME-1 ERB7</name>
    <dbReference type="NCBI Taxonomy" id="2759913"/>
    <lineage>
        <taxon>Archaea</taxon>
        <taxon>Methanobacteriati</taxon>
        <taxon>Methanobacteriota</taxon>
        <taxon>Stenosarchaea group</taxon>
        <taxon>Methanomicrobia</taxon>
        <taxon>Candidatus Methanophagales</taxon>
        <taxon>Candidatus Methanophagaceae</taxon>
        <taxon>Candidatus Methanophaga</taxon>
    </lineage>
</organism>
<dbReference type="PRINTS" id="PR00340">
    <property type="entry name" value="PIIGLNB"/>
</dbReference>
<dbReference type="PANTHER" id="PTHR30115:SF13">
    <property type="entry name" value="PII-LIKE PROTEIN GLNBI"/>
    <property type="match status" value="1"/>
</dbReference>
<gene>
    <name evidence="7" type="primary">glnBI</name>
    <name evidence="6" type="ORF">NKHFOMCA_00041</name>
    <name evidence="7" type="ORF">PBOADKMI_00008</name>
</gene>
<dbReference type="Pfam" id="PF00543">
    <property type="entry name" value="P-II"/>
    <property type="match status" value="1"/>
</dbReference>
<dbReference type="PROSITE" id="PS51343">
    <property type="entry name" value="PII_GLNB_DOM"/>
    <property type="match status" value="1"/>
</dbReference>
<evidence type="ECO:0000256" key="3">
    <source>
        <dbReference type="ARBA" id="ARBA00023163"/>
    </source>
</evidence>
<dbReference type="InterPro" id="IPR002187">
    <property type="entry name" value="N-reg_PII"/>
</dbReference>
<evidence type="ECO:0000313" key="7">
    <source>
        <dbReference type="EMBL" id="QNO57463.1"/>
    </source>
</evidence>
<dbReference type="GO" id="GO:0005524">
    <property type="term" value="F:ATP binding"/>
    <property type="evidence" value="ECO:0007669"/>
    <property type="project" value="TreeGrafter"/>
</dbReference>
<name>A0A7G9ZB29_9EURY</name>
<evidence type="ECO:0000256" key="2">
    <source>
        <dbReference type="ARBA" id="ARBA00023015"/>
    </source>
</evidence>
<dbReference type="EMBL" id="MT631690">
    <property type="protein sequence ID" value="QNO57463.1"/>
    <property type="molecule type" value="Genomic_DNA"/>
</dbReference>
<accession>A0A7G9ZB29</accession>
<keyword evidence="3" id="KW-0804">Transcription</keyword>
<reference evidence="7" key="1">
    <citation type="submission" date="2020-06" db="EMBL/GenBank/DDBJ databases">
        <title>Unique genomic features of the anaerobic methanotrophic archaea.</title>
        <authorList>
            <person name="Chadwick G.L."/>
            <person name="Skennerton C.T."/>
            <person name="Laso-Perez R."/>
            <person name="Leu A.O."/>
            <person name="Speth D.R."/>
            <person name="Yu H."/>
            <person name="Morgan-Lang C."/>
            <person name="Hatzenpichler R."/>
            <person name="Goudeau D."/>
            <person name="Malmstrom R."/>
            <person name="Brazelton W.J."/>
            <person name="Woyke T."/>
            <person name="Hallam S.J."/>
            <person name="Tyson G.W."/>
            <person name="Wegener G."/>
            <person name="Boetius A."/>
            <person name="Orphan V."/>
        </authorList>
    </citation>
    <scope>NUCLEOTIDE SEQUENCE</scope>
</reference>
<evidence type="ECO:0000313" key="6">
    <source>
        <dbReference type="EMBL" id="QNO55298.1"/>
    </source>
</evidence>
<comment type="similarity">
    <text evidence="5">Belongs to the P(II) protein family.</text>
</comment>
<dbReference type="GO" id="GO:0006808">
    <property type="term" value="P:regulation of nitrogen utilization"/>
    <property type="evidence" value="ECO:0007669"/>
    <property type="project" value="InterPro"/>
</dbReference>
<proteinExistence type="inferred from homology"/>
<dbReference type="GO" id="GO:0005829">
    <property type="term" value="C:cytosol"/>
    <property type="evidence" value="ECO:0007669"/>
    <property type="project" value="TreeGrafter"/>
</dbReference>
<dbReference type="PROSITE" id="PS00638">
    <property type="entry name" value="PII_GLNB_CTER"/>
    <property type="match status" value="1"/>
</dbReference>
<dbReference type="GO" id="GO:0030234">
    <property type="term" value="F:enzyme regulator activity"/>
    <property type="evidence" value="ECO:0007669"/>
    <property type="project" value="InterPro"/>
</dbReference>
<dbReference type="SMART" id="SM00938">
    <property type="entry name" value="P-II"/>
    <property type="match status" value="1"/>
</dbReference>
<keyword evidence="4" id="KW-0535">Nitrogen fixation</keyword>
<dbReference type="EMBL" id="MT631608">
    <property type="protein sequence ID" value="QNO55298.1"/>
    <property type="molecule type" value="Genomic_DNA"/>
</dbReference>
<dbReference type="InterPro" id="IPR011322">
    <property type="entry name" value="N-reg_PII-like_a/b"/>
</dbReference>
<dbReference type="PANTHER" id="PTHR30115">
    <property type="entry name" value="NITROGEN REGULATORY PROTEIN P-II"/>
    <property type="match status" value="1"/>
</dbReference>
<dbReference type="AlphaFoldDB" id="A0A7G9ZB29"/>
<dbReference type="InterPro" id="IPR017918">
    <property type="entry name" value="N-reg_PII_CS"/>
</dbReference>